<comment type="subcellular location">
    <subcellularLocation>
        <location evidence="2">Nucleus</location>
    </subcellularLocation>
</comment>
<comment type="cofactor">
    <cofactor evidence="1">
        <name>FAD</name>
        <dbReference type="ChEBI" id="CHEBI:57692"/>
    </cofactor>
</comment>
<dbReference type="Pfam" id="PF07992">
    <property type="entry name" value="Pyr_redox_2"/>
    <property type="match status" value="1"/>
</dbReference>
<dbReference type="Proteomes" id="UP000030665">
    <property type="component" value="Unassembled WGS sequence"/>
</dbReference>
<keyword evidence="12" id="KW-0472">Membrane</keyword>
<dbReference type="InterPro" id="IPR007339">
    <property type="entry name" value="RclC-like"/>
</dbReference>
<dbReference type="SUPFAM" id="SSF55136">
    <property type="entry name" value="Probable bacterial effector-binding domain"/>
    <property type="match status" value="1"/>
</dbReference>
<keyword evidence="5" id="KW-0274">FAD</keyword>
<dbReference type="GO" id="GO:0043565">
    <property type="term" value="F:sequence-specific DNA binding"/>
    <property type="evidence" value="ECO:0007669"/>
    <property type="project" value="InterPro"/>
</dbReference>
<dbReference type="SMART" id="SM00342">
    <property type="entry name" value="HTH_ARAC"/>
    <property type="match status" value="1"/>
</dbReference>
<dbReference type="Gene3D" id="1.10.10.60">
    <property type="entry name" value="Homeodomain-like"/>
    <property type="match status" value="2"/>
</dbReference>
<gene>
    <name evidence="14" type="ORF">TTRE_0000900501</name>
</gene>
<comment type="similarity">
    <text evidence="3">Belongs to the class-I pyridine nucleotide-disulfide oxidoreductase family.</text>
</comment>
<dbReference type="InterPro" id="IPR011256">
    <property type="entry name" value="Reg_factor_effector_dom_sf"/>
</dbReference>
<dbReference type="PANTHER" id="PTHR43014">
    <property type="entry name" value="MERCURIC REDUCTASE"/>
    <property type="match status" value="1"/>
</dbReference>
<dbReference type="STRING" id="36087.A0A077ZPF6"/>
<evidence type="ECO:0000313" key="14">
    <source>
        <dbReference type="EMBL" id="CDW60615.1"/>
    </source>
</evidence>
<dbReference type="GO" id="GO:0016668">
    <property type="term" value="F:oxidoreductase activity, acting on a sulfur group of donors, NAD(P) as acceptor"/>
    <property type="evidence" value="ECO:0007669"/>
    <property type="project" value="InterPro"/>
</dbReference>
<evidence type="ECO:0000259" key="13">
    <source>
        <dbReference type="PROSITE" id="PS01124"/>
    </source>
</evidence>
<dbReference type="InterPro" id="IPR010499">
    <property type="entry name" value="AraC_E-bd"/>
</dbReference>
<evidence type="ECO:0000256" key="2">
    <source>
        <dbReference type="ARBA" id="ARBA00004123"/>
    </source>
</evidence>
<proteinExistence type="inferred from homology"/>
<dbReference type="InterPro" id="IPR018060">
    <property type="entry name" value="HTH_AraC"/>
</dbReference>
<keyword evidence="11" id="KW-0676">Redox-active center</keyword>
<dbReference type="Pfam" id="PF04224">
    <property type="entry name" value="DUF417"/>
    <property type="match status" value="1"/>
</dbReference>
<reference evidence="14" key="2">
    <citation type="submission" date="2014-03" db="EMBL/GenBank/DDBJ databases">
        <title>The whipworm genome and dual-species transcriptomics of an intimate host-pathogen interaction.</title>
        <authorList>
            <person name="Foth B.J."/>
            <person name="Tsai I.J."/>
            <person name="Reid A.J."/>
            <person name="Bancroft A.J."/>
            <person name="Nichol S."/>
            <person name="Tracey A."/>
            <person name="Holroyd N."/>
            <person name="Cotton J.A."/>
            <person name="Stanley E.J."/>
            <person name="Zarowiecki M."/>
            <person name="Liu J.Z."/>
            <person name="Huckvale T."/>
            <person name="Cooper P.J."/>
            <person name="Grencis R.K."/>
            <person name="Berriman M."/>
        </authorList>
    </citation>
    <scope>NUCLEOTIDE SEQUENCE [LARGE SCALE GENOMIC DNA]</scope>
</reference>
<protein>
    <submittedName>
        <fullName evidence="14">Pyr redox dim and Pyr redox 2 and Pyr redox and G yrI-like and DUF417 and HTH 18 domain containing protein</fullName>
    </submittedName>
</protein>
<dbReference type="SUPFAM" id="SSF55424">
    <property type="entry name" value="FAD/NAD-linked reductases, dimerisation (C-terminal) domain"/>
    <property type="match status" value="1"/>
</dbReference>
<dbReference type="Gene3D" id="3.30.390.30">
    <property type="match status" value="1"/>
</dbReference>
<dbReference type="GO" id="GO:0050660">
    <property type="term" value="F:flavin adenine dinucleotide binding"/>
    <property type="evidence" value="ECO:0007669"/>
    <property type="project" value="TreeGrafter"/>
</dbReference>
<sequence length="802" mass="90466">MNKYQAVIIGFGKAGKTLAVTLAKAGWRVALIEQSNAMYGGTCINIGCIPTKTLVHDAQQHTDFVRAIQRKNEVVNFLRNKNFHNLADMPNIDVIDGQAEFINNHSLRVHRPEANLEIHGEKIFINTGAQTVVPPIPGITTTPGVYDSTGLLNLKELPGHLGILGGGYIGVEFASMFANFGSKVTILEAASLFLPREDRDIADNIATILRDQGVDIILNAHVERISHHENQVQVHSEHAQLAVDALLIASGRQPATASLHPENAGIAVNERGAIVVDKQLHTTADNIWAMGDVTGGLQFTYISLDDYRIVRDELLGEGRRSTDDRKNVPYSVFMTPPLSRVGMTEEQARESGADIQVVTLPVAAIPRARVMNDTRGFVPYEADSITPFVANSPLMSFFYEHPEDYKQYLTHEGEYKPEARAWQSANNTYGFSNGLGVVEVIIALLVLANPVNRWLGLLGGLMAFTTPLVTLSFLITTPEAWVPALGDAHHGFPYLSGAGRLGPGYNENVRYDKELTENEMIRQKILQQLLEWIECNLEHPISIEDIAQKSGYSRRNIQLLFRNFMHVPLGEYIRKRRLCRAAILVRLTAKSMLDIALSLHFDSQQSFSREFKKLFGCSPREYRHRDYWDLANIFPSFLIRQQQKTECRLINFPETPIFGNSFKYDIEVSNKSPDEEVKLRRHHLARCMKNFKTDIYFVSTFEPSTKSVDLLTVETFAGTVCEYADMPKEWTTTRGLYASFRYEGNWENYSDWVRNIYLIELPARGLARVNGSDIERFYYNEDFVEKDGNDVVCEIFIPVRPV</sequence>
<keyword evidence="9" id="KW-1015">Disulfide bond</keyword>
<evidence type="ECO:0000256" key="12">
    <source>
        <dbReference type="SAM" id="Phobius"/>
    </source>
</evidence>
<keyword evidence="15" id="KW-1185">Reference proteome</keyword>
<keyword evidence="6" id="KW-0521">NADP</keyword>
<dbReference type="InterPro" id="IPR009057">
    <property type="entry name" value="Homeodomain-like_sf"/>
</dbReference>
<dbReference type="PRINTS" id="PR00411">
    <property type="entry name" value="PNDRDTASEI"/>
</dbReference>
<dbReference type="InterPro" id="IPR012999">
    <property type="entry name" value="Pyr_OxRdtase_I_AS"/>
</dbReference>
<keyword evidence="4" id="KW-0285">Flavoprotein</keyword>
<feature type="domain" description="HTH araC/xylS-type" evidence="13">
    <location>
        <begin position="527"/>
        <end position="625"/>
    </location>
</feature>
<dbReference type="EMBL" id="HG807241">
    <property type="protein sequence ID" value="CDW60615.1"/>
    <property type="molecule type" value="Genomic_DNA"/>
</dbReference>
<dbReference type="Pfam" id="PF12833">
    <property type="entry name" value="HTH_18"/>
    <property type="match status" value="1"/>
</dbReference>
<dbReference type="FunFam" id="3.50.50.60:FF:000128">
    <property type="entry name" value="Pyridine nucleotide-disulfide oxidoreductase YkgC"/>
    <property type="match status" value="1"/>
</dbReference>
<evidence type="ECO:0000256" key="4">
    <source>
        <dbReference type="ARBA" id="ARBA00022630"/>
    </source>
</evidence>
<dbReference type="InterPro" id="IPR023753">
    <property type="entry name" value="FAD/NAD-binding_dom"/>
</dbReference>
<dbReference type="Gene3D" id="3.50.50.60">
    <property type="entry name" value="FAD/NAD(P)-binding domain"/>
    <property type="match status" value="2"/>
</dbReference>
<dbReference type="SUPFAM" id="SSF51905">
    <property type="entry name" value="FAD/NAD(P)-binding domain"/>
    <property type="match status" value="1"/>
</dbReference>
<evidence type="ECO:0000256" key="1">
    <source>
        <dbReference type="ARBA" id="ARBA00001974"/>
    </source>
</evidence>
<keyword evidence="12" id="KW-0812">Transmembrane</keyword>
<evidence type="ECO:0000313" key="15">
    <source>
        <dbReference type="Proteomes" id="UP000030665"/>
    </source>
</evidence>
<evidence type="ECO:0000256" key="11">
    <source>
        <dbReference type="ARBA" id="ARBA00023284"/>
    </source>
</evidence>
<dbReference type="InterPro" id="IPR029442">
    <property type="entry name" value="GyrI-like"/>
</dbReference>
<dbReference type="GO" id="GO:0003700">
    <property type="term" value="F:DNA-binding transcription factor activity"/>
    <property type="evidence" value="ECO:0007669"/>
    <property type="project" value="InterPro"/>
</dbReference>
<evidence type="ECO:0000256" key="6">
    <source>
        <dbReference type="ARBA" id="ARBA00022857"/>
    </source>
</evidence>
<accession>A0A077ZPF6</accession>
<keyword evidence="10" id="KW-0804">Transcription</keyword>
<organism evidence="14 15">
    <name type="scientific">Trichuris trichiura</name>
    <name type="common">Whipworm</name>
    <name type="synonym">Trichocephalus trichiurus</name>
    <dbReference type="NCBI Taxonomy" id="36087"/>
    <lineage>
        <taxon>Eukaryota</taxon>
        <taxon>Metazoa</taxon>
        <taxon>Ecdysozoa</taxon>
        <taxon>Nematoda</taxon>
        <taxon>Enoplea</taxon>
        <taxon>Dorylaimia</taxon>
        <taxon>Trichinellida</taxon>
        <taxon>Trichuridae</taxon>
        <taxon>Trichuris</taxon>
    </lineage>
</organism>
<evidence type="ECO:0000256" key="10">
    <source>
        <dbReference type="ARBA" id="ARBA00023163"/>
    </source>
</evidence>
<dbReference type="SUPFAM" id="SSF46689">
    <property type="entry name" value="Homeodomain-like"/>
    <property type="match status" value="2"/>
</dbReference>
<dbReference type="PANTHER" id="PTHR43014:SF4">
    <property type="entry name" value="PYRIDINE NUCLEOTIDE-DISULFIDE OXIDOREDUCTASE RCLA-RELATED"/>
    <property type="match status" value="1"/>
</dbReference>
<dbReference type="SMART" id="SM00871">
    <property type="entry name" value="AraC_E_bind"/>
    <property type="match status" value="1"/>
</dbReference>
<feature type="transmembrane region" description="Helical" evidence="12">
    <location>
        <begin position="454"/>
        <end position="475"/>
    </location>
</feature>
<name>A0A077ZPF6_TRITR</name>
<keyword evidence="8" id="KW-0805">Transcription regulation</keyword>
<evidence type="ECO:0000256" key="8">
    <source>
        <dbReference type="ARBA" id="ARBA00023015"/>
    </source>
</evidence>
<dbReference type="PROSITE" id="PS01124">
    <property type="entry name" value="HTH_ARAC_FAMILY_2"/>
    <property type="match status" value="1"/>
</dbReference>
<dbReference type="Gene3D" id="3.20.80.10">
    <property type="entry name" value="Regulatory factor, effector binding domain"/>
    <property type="match status" value="1"/>
</dbReference>
<keyword evidence="12" id="KW-1133">Transmembrane helix</keyword>
<dbReference type="Pfam" id="PF06445">
    <property type="entry name" value="GyrI-like"/>
    <property type="match status" value="1"/>
</dbReference>
<dbReference type="GO" id="GO:0003955">
    <property type="term" value="F:NAD(P)H dehydrogenase (quinone) activity"/>
    <property type="evidence" value="ECO:0007669"/>
    <property type="project" value="TreeGrafter"/>
</dbReference>
<evidence type="ECO:0000256" key="9">
    <source>
        <dbReference type="ARBA" id="ARBA00023157"/>
    </source>
</evidence>
<dbReference type="InterPro" id="IPR036188">
    <property type="entry name" value="FAD/NAD-bd_sf"/>
</dbReference>
<evidence type="ECO:0000256" key="5">
    <source>
        <dbReference type="ARBA" id="ARBA00022827"/>
    </source>
</evidence>
<evidence type="ECO:0000256" key="7">
    <source>
        <dbReference type="ARBA" id="ARBA00023002"/>
    </source>
</evidence>
<feature type="transmembrane region" description="Helical" evidence="12">
    <location>
        <begin position="429"/>
        <end position="447"/>
    </location>
</feature>
<dbReference type="PROSITE" id="PS00076">
    <property type="entry name" value="PYRIDINE_REDOX_1"/>
    <property type="match status" value="1"/>
</dbReference>
<keyword evidence="7" id="KW-0560">Oxidoreductase</keyword>
<dbReference type="OrthoDB" id="5840486at2759"/>
<reference evidence="14" key="1">
    <citation type="submission" date="2014-01" db="EMBL/GenBank/DDBJ databases">
        <authorList>
            <person name="Aslett M."/>
        </authorList>
    </citation>
    <scope>NUCLEOTIDE SEQUENCE</scope>
</reference>
<dbReference type="GO" id="GO:0005634">
    <property type="term" value="C:nucleus"/>
    <property type="evidence" value="ECO:0007669"/>
    <property type="project" value="UniProtKB-SubCell"/>
</dbReference>
<dbReference type="InterPro" id="IPR016156">
    <property type="entry name" value="FAD/NAD-linked_Rdtase_dimer_sf"/>
</dbReference>
<dbReference type="AlphaFoldDB" id="A0A077ZPF6"/>
<dbReference type="PRINTS" id="PR00368">
    <property type="entry name" value="FADPNR"/>
</dbReference>
<evidence type="ECO:0000256" key="3">
    <source>
        <dbReference type="ARBA" id="ARBA00007532"/>
    </source>
</evidence>